<gene>
    <name evidence="2" type="ORF">SM124_17915</name>
</gene>
<evidence type="ECO:0000313" key="3">
    <source>
        <dbReference type="Proteomes" id="UP001290455"/>
    </source>
</evidence>
<proteinExistence type="predicted"/>
<comment type="caution">
    <text evidence="2">The sequence shown here is derived from an EMBL/GenBank/DDBJ whole genome shotgun (WGS) entry which is preliminary data.</text>
</comment>
<keyword evidence="1" id="KW-1133">Transmembrane helix</keyword>
<feature type="transmembrane region" description="Helical" evidence="1">
    <location>
        <begin position="139"/>
        <end position="157"/>
    </location>
</feature>
<feature type="transmembrane region" description="Helical" evidence="1">
    <location>
        <begin position="262"/>
        <end position="282"/>
    </location>
</feature>
<feature type="transmembrane region" description="Helical" evidence="1">
    <location>
        <begin position="232"/>
        <end position="250"/>
    </location>
</feature>
<reference evidence="2 3" key="1">
    <citation type="submission" date="2023-11" db="EMBL/GenBank/DDBJ databases">
        <title>Bacillus jintuensis, isolated from a mudflat on the Beibu Gulf coast.</title>
        <authorList>
            <person name="Li M."/>
        </authorList>
    </citation>
    <scope>NUCLEOTIDE SEQUENCE [LARGE SCALE GENOMIC DNA]</scope>
    <source>
        <strain evidence="2 3">31A1R</strain>
    </source>
</reference>
<keyword evidence="1" id="KW-0812">Transmembrane</keyword>
<keyword evidence="3" id="KW-1185">Reference proteome</keyword>
<sequence>MKSKLEKYVTQIVQQTDCSKEEKEDLYEELLVHLQLSKDEIMLEEGLTQAEAEEKAMQQFGSESVIGNQIQQSLFPFRKELQLTLGISSILFAISAYMFHLLVEGNAQITWLILFIGFSSLLVFIPLQQNYTFNCKRWLNSLLVIHLLTAIYGYLMVNSIDHTASLGLTIWVWLNIILSIFLIYQATTHDINSSYKPIKLIHIMNITSGLFISAGTLFFLWGYLFAYGEVRLTILLNLIPLTIWAASYYIQTKMAHKNKTLTITLAFLPLVCITIAVLYFFIGF</sequence>
<name>A0ABU5J2M8_9BACI</name>
<evidence type="ECO:0000256" key="1">
    <source>
        <dbReference type="SAM" id="Phobius"/>
    </source>
</evidence>
<dbReference type="InterPro" id="IPR047928">
    <property type="entry name" value="Perm_prefix_1"/>
</dbReference>
<feature type="transmembrane region" description="Helical" evidence="1">
    <location>
        <begin position="109"/>
        <end position="127"/>
    </location>
</feature>
<protein>
    <submittedName>
        <fullName evidence="2">Permease prefix domain 1-containing protein</fullName>
    </submittedName>
</protein>
<keyword evidence="1" id="KW-0472">Membrane</keyword>
<organism evidence="2 3">
    <name type="scientific">Robertmurraya mangrovi</name>
    <dbReference type="NCBI Taxonomy" id="3098077"/>
    <lineage>
        <taxon>Bacteria</taxon>
        <taxon>Bacillati</taxon>
        <taxon>Bacillota</taxon>
        <taxon>Bacilli</taxon>
        <taxon>Bacillales</taxon>
        <taxon>Bacillaceae</taxon>
        <taxon>Robertmurraya</taxon>
    </lineage>
</organism>
<feature type="transmembrane region" description="Helical" evidence="1">
    <location>
        <begin position="205"/>
        <end position="226"/>
    </location>
</feature>
<evidence type="ECO:0000313" key="2">
    <source>
        <dbReference type="EMBL" id="MDZ5473596.1"/>
    </source>
</evidence>
<feature type="transmembrane region" description="Helical" evidence="1">
    <location>
        <begin position="163"/>
        <end position="184"/>
    </location>
</feature>
<dbReference type="NCBIfam" id="NF038403">
    <property type="entry name" value="perm_prefix_1"/>
    <property type="match status" value="1"/>
</dbReference>
<dbReference type="EMBL" id="JAXOFX010000014">
    <property type="protein sequence ID" value="MDZ5473596.1"/>
    <property type="molecule type" value="Genomic_DNA"/>
</dbReference>
<accession>A0ABU5J2M8</accession>
<dbReference type="Proteomes" id="UP001290455">
    <property type="component" value="Unassembled WGS sequence"/>
</dbReference>
<dbReference type="RefSeq" id="WP_322447885.1">
    <property type="nucleotide sequence ID" value="NZ_JAXOFX010000014.1"/>
</dbReference>
<feature type="transmembrane region" description="Helical" evidence="1">
    <location>
        <begin position="83"/>
        <end position="103"/>
    </location>
</feature>